<dbReference type="HOGENOM" id="CLU_1838204_0_0_1"/>
<sequence length="140" mass="15975">MKTTLLLPQPQVRRIDSRTGAQVLVVVSGPNHRFIHNYSRAGRLPILPSLSLLSENDINYHPLLRSYPQNASPFSLLQFLNAPQSIQTNRCCKIKDMLIISHKLLLPPYLHWSTQGATQSHPTQLYTSYLATSSFMDWVY</sequence>
<organism evidence="1">
    <name type="scientific">Oryza brachyantha</name>
    <name type="common">malo sina</name>
    <dbReference type="NCBI Taxonomy" id="4533"/>
    <lineage>
        <taxon>Eukaryota</taxon>
        <taxon>Viridiplantae</taxon>
        <taxon>Streptophyta</taxon>
        <taxon>Embryophyta</taxon>
        <taxon>Tracheophyta</taxon>
        <taxon>Spermatophyta</taxon>
        <taxon>Magnoliopsida</taxon>
        <taxon>Liliopsida</taxon>
        <taxon>Poales</taxon>
        <taxon>Poaceae</taxon>
        <taxon>BOP clade</taxon>
        <taxon>Oryzoideae</taxon>
        <taxon>Oryzeae</taxon>
        <taxon>Oryzinae</taxon>
        <taxon>Oryza</taxon>
    </lineage>
</organism>
<evidence type="ECO:0000313" key="1">
    <source>
        <dbReference type="EnsemblPlants" id="OB01G10120.1"/>
    </source>
</evidence>
<dbReference type="EnsemblPlants" id="OB01G10120.1">
    <property type="protein sequence ID" value="OB01G10120.1"/>
    <property type="gene ID" value="OB01G10120"/>
</dbReference>
<reference evidence="1" key="1">
    <citation type="journal article" date="2013" name="Nat. Commun.">
        <title>Whole-genome sequencing of Oryza brachyantha reveals mechanisms underlying Oryza genome evolution.</title>
        <authorList>
            <person name="Chen J."/>
            <person name="Huang Q."/>
            <person name="Gao D."/>
            <person name="Wang J."/>
            <person name="Lang Y."/>
            <person name="Liu T."/>
            <person name="Li B."/>
            <person name="Bai Z."/>
            <person name="Luis Goicoechea J."/>
            <person name="Liang C."/>
            <person name="Chen C."/>
            <person name="Zhang W."/>
            <person name="Sun S."/>
            <person name="Liao Y."/>
            <person name="Zhang X."/>
            <person name="Yang L."/>
            <person name="Song C."/>
            <person name="Wang M."/>
            <person name="Shi J."/>
            <person name="Liu G."/>
            <person name="Liu J."/>
            <person name="Zhou H."/>
            <person name="Zhou W."/>
            <person name="Yu Q."/>
            <person name="An N."/>
            <person name="Chen Y."/>
            <person name="Cai Q."/>
            <person name="Wang B."/>
            <person name="Liu B."/>
            <person name="Min J."/>
            <person name="Huang Y."/>
            <person name="Wu H."/>
            <person name="Li Z."/>
            <person name="Zhang Y."/>
            <person name="Yin Y."/>
            <person name="Song W."/>
            <person name="Jiang J."/>
            <person name="Jackson S.A."/>
            <person name="Wing R.A."/>
            <person name="Wang J."/>
            <person name="Chen M."/>
        </authorList>
    </citation>
    <scope>NUCLEOTIDE SEQUENCE [LARGE SCALE GENOMIC DNA]</scope>
    <source>
        <strain evidence="1">cv. IRGC 101232</strain>
    </source>
</reference>
<dbReference type="Gramene" id="OB01G10120.1">
    <property type="protein sequence ID" value="OB01G10120.1"/>
    <property type="gene ID" value="OB01G10120"/>
</dbReference>
<evidence type="ECO:0000313" key="2">
    <source>
        <dbReference type="Proteomes" id="UP000006038"/>
    </source>
</evidence>
<accession>J3KVK6</accession>
<keyword evidence="2" id="KW-1185">Reference proteome</keyword>
<name>J3KVK6_ORYBR</name>
<reference evidence="1" key="2">
    <citation type="submission" date="2013-04" db="UniProtKB">
        <authorList>
            <consortium name="EnsemblPlants"/>
        </authorList>
    </citation>
    <scope>IDENTIFICATION</scope>
</reference>
<dbReference type="AlphaFoldDB" id="J3KVK6"/>
<protein>
    <submittedName>
        <fullName evidence="1">Uncharacterized protein</fullName>
    </submittedName>
</protein>
<dbReference type="Proteomes" id="UP000006038">
    <property type="component" value="Chromosome 1"/>
</dbReference>
<proteinExistence type="predicted"/>